<proteinExistence type="predicted"/>
<sequence length="61" mass="6680">EQTGLQPTAPTEDSQNTGPMCLVFKDIKLSEISLKAEGFTTGQASSHYVQQTRTDSYALKM</sequence>
<gene>
    <name evidence="1" type="primary">ORF215214</name>
</gene>
<organism evidence="1">
    <name type="scientific">Arion vulgaris</name>
    <dbReference type="NCBI Taxonomy" id="1028688"/>
    <lineage>
        <taxon>Eukaryota</taxon>
        <taxon>Metazoa</taxon>
        <taxon>Spiralia</taxon>
        <taxon>Lophotrochozoa</taxon>
        <taxon>Mollusca</taxon>
        <taxon>Gastropoda</taxon>
        <taxon>Heterobranchia</taxon>
        <taxon>Euthyneura</taxon>
        <taxon>Panpulmonata</taxon>
        <taxon>Eupulmonata</taxon>
        <taxon>Stylommatophora</taxon>
        <taxon>Helicina</taxon>
        <taxon>Arionoidea</taxon>
        <taxon>Arionidae</taxon>
        <taxon>Arion</taxon>
    </lineage>
</organism>
<name>A0A0B7BW63_9EUPU</name>
<feature type="non-terminal residue" evidence="1">
    <location>
        <position position="1"/>
    </location>
</feature>
<dbReference type="EMBL" id="HACG01050388">
    <property type="protein sequence ID" value="CEK97253.1"/>
    <property type="molecule type" value="Transcribed_RNA"/>
</dbReference>
<evidence type="ECO:0000313" key="1">
    <source>
        <dbReference type="EMBL" id="CEK97253.1"/>
    </source>
</evidence>
<dbReference type="AlphaFoldDB" id="A0A0B7BW63"/>
<protein>
    <submittedName>
        <fullName evidence="1">Uncharacterized protein</fullName>
    </submittedName>
</protein>
<accession>A0A0B7BW63</accession>
<reference evidence="1" key="1">
    <citation type="submission" date="2014-12" db="EMBL/GenBank/DDBJ databases">
        <title>Insight into the proteome of Arion vulgaris.</title>
        <authorList>
            <person name="Aradska J."/>
            <person name="Bulat T."/>
            <person name="Smidak R."/>
            <person name="Sarate P."/>
            <person name="Gangsoo J."/>
            <person name="Sialana F."/>
            <person name="Bilban M."/>
            <person name="Lubec G."/>
        </authorList>
    </citation>
    <scope>NUCLEOTIDE SEQUENCE</scope>
    <source>
        <tissue evidence="1">Skin</tissue>
    </source>
</reference>